<organism evidence="1 2">
    <name type="scientific">Smallanthus sonchifolius</name>
    <dbReference type="NCBI Taxonomy" id="185202"/>
    <lineage>
        <taxon>Eukaryota</taxon>
        <taxon>Viridiplantae</taxon>
        <taxon>Streptophyta</taxon>
        <taxon>Embryophyta</taxon>
        <taxon>Tracheophyta</taxon>
        <taxon>Spermatophyta</taxon>
        <taxon>Magnoliopsida</taxon>
        <taxon>eudicotyledons</taxon>
        <taxon>Gunneridae</taxon>
        <taxon>Pentapetalae</taxon>
        <taxon>asterids</taxon>
        <taxon>campanulids</taxon>
        <taxon>Asterales</taxon>
        <taxon>Asteraceae</taxon>
        <taxon>Asteroideae</taxon>
        <taxon>Heliantheae alliance</taxon>
        <taxon>Millerieae</taxon>
        <taxon>Smallanthus</taxon>
    </lineage>
</organism>
<keyword evidence="2" id="KW-1185">Reference proteome</keyword>
<protein>
    <submittedName>
        <fullName evidence="1">Uncharacterized protein</fullName>
    </submittedName>
</protein>
<reference evidence="2" key="1">
    <citation type="journal article" date="2022" name="Mol. Ecol. Resour.">
        <title>The genomes of chicory, endive, great burdock and yacon provide insights into Asteraceae palaeo-polyploidization history and plant inulin production.</title>
        <authorList>
            <person name="Fan W."/>
            <person name="Wang S."/>
            <person name="Wang H."/>
            <person name="Wang A."/>
            <person name="Jiang F."/>
            <person name="Liu H."/>
            <person name="Zhao H."/>
            <person name="Xu D."/>
            <person name="Zhang Y."/>
        </authorList>
    </citation>
    <scope>NUCLEOTIDE SEQUENCE [LARGE SCALE GENOMIC DNA]</scope>
    <source>
        <strain evidence="2">cv. Yunnan</strain>
    </source>
</reference>
<name>A0ACB9HL34_9ASTR</name>
<dbReference type="Proteomes" id="UP001056120">
    <property type="component" value="Linkage Group LG12"/>
</dbReference>
<dbReference type="EMBL" id="CM042029">
    <property type="protein sequence ID" value="KAI3796440.1"/>
    <property type="molecule type" value="Genomic_DNA"/>
</dbReference>
<proteinExistence type="predicted"/>
<reference evidence="1 2" key="2">
    <citation type="journal article" date="2022" name="Mol. Ecol. Resour.">
        <title>The genomes of chicory, endive, great burdock and yacon provide insights into Asteraceae paleo-polyploidization history and plant inulin production.</title>
        <authorList>
            <person name="Fan W."/>
            <person name="Wang S."/>
            <person name="Wang H."/>
            <person name="Wang A."/>
            <person name="Jiang F."/>
            <person name="Liu H."/>
            <person name="Zhao H."/>
            <person name="Xu D."/>
            <person name="Zhang Y."/>
        </authorList>
    </citation>
    <scope>NUCLEOTIDE SEQUENCE [LARGE SCALE GENOMIC DNA]</scope>
    <source>
        <strain evidence="2">cv. Yunnan</strain>
        <tissue evidence="1">Leaves</tissue>
    </source>
</reference>
<sequence>MFAGYDFVPFDTGIPVCSRPFNNTFTFDSNEVNINILHSCNGLLLLRTDFDLQVYNPSLNLLRKLPCRPCFEIYEMSKGYSGWLVKYKVILEDITKLYPKTKRLSRKTMGFCSKVRCIVLGAREEDSFLVFETKCMVLQYKIVSKTLHLLHDLGSEAKKHERDNFQFIASFAGV</sequence>
<evidence type="ECO:0000313" key="2">
    <source>
        <dbReference type="Proteomes" id="UP001056120"/>
    </source>
</evidence>
<comment type="caution">
    <text evidence="1">The sequence shown here is derived from an EMBL/GenBank/DDBJ whole genome shotgun (WGS) entry which is preliminary data.</text>
</comment>
<accession>A0ACB9HL34</accession>
<gene>
    <name evidence="1" type="ORF">L1987_39111</name>
</gene>
<evidence type="ECO:0000313" key="1">
    <source>
        <dbReference type="EMBL" id="KAI3796440.1"/>
    </source>
</evidence>